<dbReference type="Proteomes" id="UP000233748">
    <property type="component" value="Unassembled WGS sequence"/>
</dbReference>
<evidence type="ECO:0000313" key="2">
    <source>
        <dbReference type="EMBL" id="PKV10545.1"/>
    </source>
</evidence>
<evidence type="ECO:0000313" key="3">
    <source>
        <dbReference type="EMBL" id="PKV14823.1"/>
    </source>
</evidence>
<dbReference type="EMBL" id="PHKW01000040">
    <property type="protein sequence ID" value="PKV14823.1"/>
    <property type="molecule type" value="Genomic_DNA"/>
</dbReference>
<keyword evidence="5" id="KW-1185">Reference proteome</keyword>
<organism evidence="2 4">
    <name type="scientific">Xanthomonas prunicola</name>
    <dbReference type="NCBI Taxonomy" id="2053930"/>
    <lineage>
        <taxon>Bacteria</taxon>
        <taxon>Pseudomonadati</taxon>
        <taxon>Pseudomonadota</taxon>
        <taxon>Gammaproteobacteria</taxon>
        <taxon>Lysobacterales</taxon>
        <taxon>Lysobacteraceae</taxon>
        <taxon>Xanthomonas</taxon>
    </lineage>
</organism>
<proteinExistence type="predicted"/>
<feature type="domain" description="Immunity protein 45" evidence="1">
    <location>
        <begin position="4"/>
        <end position="93"/>
    </location>
</feature>
<evidence type="ECO:0000313" key="5">
    <source>
        <dbReference type="Proteomes" id="UP000233748"/>
    </source>
</evidence>
<gene>
    <name evidence="2" type="ORF">XpruCFBP8353_22895</name>
    <name evidence="3" type="ORF">XpruCFBP8354_22940</name>
</gene>
<dbReference type="OrthoDB" id="1149257at2"/>
<protein>
    <recommendedName>
        <fullName evidence="1">Immunity protein 45 domain-containing protein</fullName>
    </recommendedName>
</protein>
<dbReference type="AlphaFoldDB" id="A0A2N3RDH6"/>
<evidence type="ECO:0000313" key="4">
    <source>
        <dbReference type="Proteomes" id="UP000233720"/>
    </source>
</evidence>
<reference evidence="4 5" key="1">
    <citation type="submission" date="2017-11" db="EMBL/GenBank/DDBJ databases">
        <title>Xanthomonas prunicola sp. nov., a novel pathogen that affects nectarine (Prunus persica var. nectarine) trees.</title>
        <authorList>
            <person name="Lopez M."/>
            <person name="Lopez-Soriano P."/>
            <person name="Garita-Cambronero J."/>
            <person name="Beltran C."/>
            <person name="Taghouti G."/>
            <person name="Portier P."/>
            <person name="Cubero J."/>
            <person name="Fischer-Le Saux M."/>
            <person name="Marco-Noales E."/>
        </authorList>
    </citation>
    <scope>NUCLEOTIDE SEQUENCE [LARGE SCALE GENOMIC DNA]</scope>
    <source>
        <strain evidence="2 4">CFBP8353</strain>
        <strain evidence="3 5">CFBP8354</strain>
    </source>
</reference>
<sequence length="105" mass="11894">MKLLDYEGDSLCRGGFIRVNGSFPYEKIVEFMLYETGEADRPYGLIVASGYKAGLKLVNLPGDSLASKGGVSKSWVISNWDRWIYPECEINEAYFLEQRELVIES</sequence>
<dbReference type="InterPro" id="IPR029077">
    <property type="entry name" value="Imm45"/>
</dbReference>
<accession>A0A2N3RDH6</accession>
<dbReference type="Pfam" id="PF15572">
    <property type="entry name" value="Imm45"/>
    <property type="match status" value="1"/>
</dbReference>
<comment type="caution">
    <text evidence="2">The sequence shown here is derived from an EMBL/GenBank/DDBJ whole genome shotgun (WGS) entry which is preliminary data.</text>
</comment>
<dbReference type="EMBL" id="PHKV01000043">
    <property type="protein sequence ID" value="PKV10545.1"/>
    <property type="molecule type" value="Genomic_DNA"/>
</dbReference>
<dbReference type="Proteomes" id="UP000233720">
    <property type="component" value="Unassembled WGS sequence"/>
</dbReference>
<evidence type="ECO:0000259" key="1">
    <source>
        <dbReference type="Pfam" id="PF15572"/>
    </source>
</evidence>
<name>A0A2N3RDH6_9XANT</name>